<dbReference type="SMART" id="SM00387">
    <property type="entry name" value="HATPase_c"/>
    <property type="match status" value="1"/>
</dbReference>
<keyword evidence="7 15" id="KW-0812">Transmembrane</keyword>
<dbReference type="CDD" id="cd06225">
    <property type="entry name" value="HAMP"/>
    <property type="match status" value="1"/>
</dbReference>
<keyword evidence="9 18" id="KW-0418">Kinase</keyword>
<evidence type="ECO:0000259" key="17">
    <source>
        <dbReference type="PROSITE" id="PS50885"/>
    </source>
</evidence>
<evidence type="ECO:0000256" key="3">
    <source>
        <dbReference type="ARBA" id="ARBA00012438"/>
    </source>
</evidence>
<feature type="domain" description="Histidine kinase" evidence="16">
    <location>
        <begin position="200"/>
        <end position="412"/>
    </location>
</feature>
<evidence type="ECO:0000256" key="11">
    <source>
        <dbReference type="ARBA" id="ARBA00022989"/>
    </source>
</evidence>
<dbReference type="InterPro" id="IPR005467">
    <property type="entry name" value="His_kinase_dom"/>
</dbReference>
<evidence type="ECO:0000256" key="10">
    <source>
        <dbReference type="ARBA" id="ARBA00022840"/>
    </source>
</evidence>
<dbReference type="Pfam" id="PF00672">
    <property type="entry name" value="HAMP"/>
    <property type="match status" value="1"/>
</dbReference>
<evidence type="ECO:0000256" key="14">
    <source>
        <dbReference type="SAM" id="MobiDB-lite"/>
    </source>
</evidence>
<keyword evidence="12" id="KW-0902">Two-component regulatory system</keyword>
<dbReference type="InterPro" id="IPR003594">
    <property type="entry name" value="HATPase_dom"/>
</dbReference>
<dbReference type="PROSITE" id="PS50109">
    <property type="entry name" value="HIS_KIN"/>
    <property type="match status" value="1"/>
</dbReference>
<dbReference type="SUPFAM" id="SSF55874">
    <property type="entry name" value="ATPase domain of HSP90 chaperone/DNA topoisomerase II/histidine kinase"/>
    <property type="match status" value="1"/>
</dbReference>
<dbReference type="InterPro" id="IPR004358">
    <property type="entry name" value="Sig_transdc_His_kin-like_C"/>
</dbReference>
<dbReference type="PROSITE" id="PS50885">
    <property type="entry name" value="HAMP"/>
    <property type="match status" value="1"/>
</dbReference>
<organism evidence="18 19">
    <name type="scientific">Azotobacter vinelandii (strain DJ / ATCC BAA-1303)</name>
    <dbReference type="NCBI Taxonomy" id="322710"/>
    <lineage>
        <taxon>Bacteria</taxon>
        <taxon>Pseudomonadati</taxon>
        <taxon>Pseudomonadota</taxon>
        <taxon>Gammaproteobacteria</taxon>
        <taxon>Pseudomonadales</taxon>
        <taxon>Pseudomonadaceae</taxon>
        <taxon>Azotobacter</taxon>
    </lineage>
</organism>
<protein>
    <recommendedName>
        <fullName evidence="3">histidine kinase</fullName>
        <ecNumber evidence="3">2.7.13.3</ecNumber>
    </recommendedName>
</protein>
<dbReference type="Gene3D" id="3.30.565.10">
    <property type="entry name" value="Histidine kinase-like ATPase, C-terminal domain"/>
    <property type="match status" value="1"/>
</dbReference>
<dbReference type="PANTHER" id="PTHR45528">
    <property type="entry name" value="SENSOR HISTIDINE KINASE CPXA"/>
    <property type="match status" value="1"/>
</dbReference>
<dbReference type="GO" id="GO:0005886">
    <property type="term" value="C:plasma membrane"/>
    <property type="evidence" value="ECO:0007669"/>
    <property type="project" value="UniProtKB-SubCell"/>
</dbReference>
<keyword evidence="10" id="KW-0067">ATP-binding</keyword>
<evidence type="ECO:0000256" key="1">
    <source>
        <dbReference type="ARBA" id="ARBA00000085"/>
    </source>
</evidence>
<dbReference type="Pfam" id="PF00512">
    <property type="entry name" value="HisKA"/>
    <property type="match status" value="1"/>
</dbReference>
<evidence type="ECO:0000256" key="7">
    <source>
        <dbReference type="ARBA" id="ARBA00022692"/>
    </source>
</evidence>
<dbReference type="HOGENOM" id="CLU_000445_89_27_6"/>
<keyword evidence="6" id="KW-0808">Transferase</keyword>
<dbReference type="SMART" id="SM00304">
    <property type="entry name" value="HAMP"/>
    <property type="match status" value="1"/>
</dbReference>
<keyword evidence="8" id="KW-0547">Nucleotide-binding</keyword>
<comment type="subcellular location">
    <subcellularLocation>
        <location evidence="2">Cell membrane</location>
        <topology evidence="2">Multi-pass membrane protein</topology>
    </subcellularLocation>
</comment>
<evidence type="ECO:0000313" key="18">
    <source>
        <dbReference type="EMBL" id="ACO79278.1"/>
    </source>
</evidence>
<evidence type="ECO:0000256" key="8">
    <source>
        <dbReference type="ARBA" id="ARBA00022741"/>
    </source>
</evidence>
<evidence type="ECO:0000256" key="4">
    <source>
        <dbReference type="ARBA" id="ARBA00022475"/>
    </source>
</evidence>
<dbReference type="InterPro" id="IPR050398">
    <property type="entry name" value="HssS/ArlS-like"/>
</dbReference>
<keyword evidence="13 15" id="KW-0472">Membrane</keyword>
<evidence type="ECO:0000256" key="12">
    <source>
        <dbReference type="ARBA" id="ARBA00023012"/>
    </source>
</evidence>
<dbReference type="STRING" id="322710.Avin_31140"/>
<dbReference type="KEGG" id="avn:Avin_31140"/>
<dbReference type="Pfam" id="PF02518">
    <property type="entry name" value="HATPase_c"/>
    <property type="match status" value="1"/>
</dbReference>
<dbReference type="Proteomes" id="UP000002424">
    <property type="component" value="Chromosome"/>
</dbReference>
<dbReference type="InterPro" id="IPR036890">
    <property type="entry name" value="HATPase_C_sf"/>
</dbReference>
<name>C1DNB1_AZOVD</name>
<dbReference type="InterPro" id="IPR036097">
    <property type="entry name" value="HisK_dim/P_sf"/>
</dbReference>
<keyword evidence="4" id="KW-1003">Cell membrane</keyword>
<dbReference type="InterPro" id="IPR003661">
    <property type="entry name" value="HisK_dim/P_dom"/>
</dbReference>
<feature type="region of interest" description="Disordered" evidence="14">
    <location>
        <begin position="62"/>
        <end position="116"/>
    </location>
</feature>
<evidence type="ECO:0000256" key="2">
    <source>
        <dbReference type="ARBA" id="ARBA00004651"/>
    </source>
</evidence>
<dbReference type="InterPro" id="IPR003660">
    <property type="entry name" value="HAMP_dom"/>
</dbReference>
<dbReference type="eggNOG" id="COG2205">
    <property type="taxonomic scope" value="Bacteria"/>
</dbReference>
<evidence type="ECO:0000256" key="13">
    <source>
        <dbReference type="ARBA" id="ARBA00023136"/>
    </source>
</evidence>
<keyword evidence="11 15" id="KW-1133">Transmembrane helix</keyword>
<dbReference type="CDD" id="cd00082">
    <property type="entry name" value="HisKA"/>
    <property type="match status" value="1"/>
</dbReference>
<dbReference type="EnsemblBacteria" id="ACO79278">
    <property type="protein sequence ID" value="ACO79278"/>
    <property type="gene ID" value="Avin_31140"/>
</dbReference>
<comment type="catalytic activity">
    <reaction evidence="1">
        <text>ATP + protein L-histidine = ADP + protein N-phospho-L-histidine.</text>
        <dbReference type="EC" id="2.7.13.3"/>
    </reaction>
</comment>
<gene>
    <name evidence="18" type="ordered locus">Avin_31140</name>
</gene>
<dbReference type="RefSeq" id="WP_012701663.1">
    <property type="nucleotide sequence ID" value="NC_012560.1"/>
</dbReference>
<sequence>MKPSRLFLKLFLAFWGATSLSFFIAVGLMRLNDDHRDPSTERRAEESFPGAMASAIREEGAALPPPRDCGPFPGCGHAVGPPPGPGLGAPPGPGGEHRGAAPDPRRPPGAEGPPPVPITPLVIGTLVSLLFSTFLAWYLSRPLLHLGRALRSVAEGHLDTRVKPLMGRRRDEIVDLAGDFDRMVLQLQQLMDARQRLLHDISHELRSPLTRLQAAIGLLRQRPEQGASMLERIQRESERLDGLIEELLTLARLEAGSDNIARERVDLIELLGAIAEDAGFEAETKGCTLNFRAEGQFVSLVSGEMLYRAFENVVRNAVKFTDPGSAVTLEAHIEDEGRRLHIRVRDRGPGVAPQMLEAIFEPFKRAESDTPVVGFGLGLAIARRAVEMHGGSIRASLGEGGGLVVDIRLPKL</sequence>
<evidence type="ECO:0000256" key="15">
    <source>
        <dbReference type="SAM" id="Phobius"/>
    </source>
</evidence>
<dbReference type="eggNOG" id="COG2770">
    <property type="taxonomic scope" value="Bacteria"/>
</dbReference>
<dbReference type="Gene3D" id="1.10.287.130">
    <property type="match status" value="1"/>
</dbReference>
<dbReference type="PRINTS" id="PR00344">
    <property type="entry name" value="BCTRLSENSOR"/>
</dbReference>
<evidence type="ECO:0000256" key="9">
    <source>
        <dbReference type="ARBA" id="ARBA00022777"/>
    </source>
</evidence>
<evidence type="ECO:0000313" key="19">
    <source>
        <dbReference type="Proteomes" id="UP000002424"/>
    </source>
</evidence>
<feature type="domain" description="HAMP" evidence="17">
    <location>
        <begin position="137"/>
        <end position="192"/>
    </location>
</feature>
<dbReference type="GO" id="GO:0005524">
    <property type="term" value="F:ATP binding"/>
    <property type="evidence" value="ECO:0007669"/>
    <property type="project" value="UniProtKB-KW"/>
</dbReference>
<dbReference type="GeneID" id="88186199"/>
<evidence type="ECO:0000256" key="5">
    <source>
        <dbReference type="ARBA" id="ARBA00022553"/>
    </source>
</evidence>
<feature type="compositionally biased region" description="Basic and acidic residues" evidence="14">
    <location>
        <begin position="95"/>
        <end position="108"/>
    </location>
</feature>
<dbReference type="AlphaFoldDB" id="C1DNB1"/>
<dbReference type="SMART" id="SM00388">
    <property type="entry name" value="HisKA"/>
    <property type="match status" value="1"/>
</dbReference>
<dbReference type="EMBL" id="CP001157">
    <property type="protein sequence ID" value="ACO79278.1"/>
    <property type="molecule type" value="Genomic_DNA"/>
</dbReference>
<dbReference type="SUPFAM" id="SSF47384">
    <property type="entry name" value="Homodimeric domain of signal transducing histidine kinase"/>
    <property type="match status" value="1"/>
</dbReference>
<keyword evidence="5" id="KW-0597">Phosphoprotein</keyword>
<feature type="transmembrane region" description="Helical" evidence="15">
    <location>
        <begin position="118"/>
        <end position="139"/>
    </location>
</feature>
<dbReference type="PANTHER" id="PTHR45528:SF1">
    <property type="entry name" value="SENSOR HISTIDINE KINASE CPXA"/>
    <property type="match status" value="1"/>
</dbReference>
<dbReference type="GO" id="GO:0000155">
    <property type="term" value="F:phosphorelay sensor kinase activity"/>
    <property type="evidence" value="ECO:0007669"/>
    <property type="project" value="InterPro"/>
</dbReference>
<feature type="transmembrane region" description="Helical" evidence="15">
    <location>
        <begin position="7"/>
        <end position="29"/>
    </location>
</feature>
<dbReference type="EC" id="2.7.13.3" evidence="3"/>
<evidence type="ECO:0000256" key="6">
    <source>
        <dbReference type="ARBA" id="ARBA00022679"/>
    </source>
</evidence>
<dbReference type="Gene3D" id="6.10.340.10">
    <property type="match status" value="1"/>
</dbReference>
<accession>C1DNB1</accession>
<dbReference type="OrthoDB" id="9804645at2"/>
<keyword evidence="19" id="KW-1185">Reference proteome</keyword>
<reference evidence="18 19" key="1">
    <citation type="journal article" date="2009" name="J. Bacteriol.">
        <title>Genome sequence of Azotobacter vinelandii, an obligate aerobe specialized to support diverse anaerobic metabolic processes.</title>
        <authorList>
            <person name="Setubal J.C."/>
            <person name="dos Santos P."/>
            <person name="Goldman B.S."/>
            <person name="Ertesvag H."/>
            <person name="Espin G."/>
            <person name="Rubio L.M."/>
            <person name="Valla S."/>
            <person name="Almeida N.F."/>
            <person name="Balasubramanian D."/>
            <person name="Cromes L."/>
            <person name="Curatti L."/>
            <person name="Du Z."/>
            <person name="Godsy E."/>
            <person name="Goodner B."/>
            <person name="Hellner-Burris K."/>
            <person name="Hernandez J.A."/>
            <person name="Houmiel K."/>
            <person name="Imperial J."/>
            <person name="Kennedy C."/>
            <person name="Larson T.J."/>
            <person name="Latreille P."/>
            <person name="Ligon L.S."/>
            <person name="Lu J."/>
            <person name="Maerk M."/>
            <person name="Miller N.M."/>
            <person name="Norton S."/>
            <person name="O'Carroll I.P."/>
            <person name="Paulsen I."/>
            <person name="Raulfs E.C."/>
            <person name="Roemer R."/>
            <person name="Rosser J."/>
            <person name="Segura D."/>
            <person name="Slater S."/>
            <person name="Stricklin S.L."/>
            <person name="Studholme D.J."/>
            <person name="Sun J."/>
            <person name="Viana C.J."/>
            <person name="Wallin E."/>
            <person name="Wang B."/>
            <person name="Wheeler C."/>
            <person name="Zhu H."/>
            <person name="Dean D.R."/>
            <person name="Dixon R."/>
            <person name="Wood D."/>
        </authorList>
    </citation>
    <scope>NUCLEOTIDE SEQUENCE [LARGE SCALE GENOMIC DNA]</scope>
    <source>
        <strain evidence="19">DJ / ATCC BAA-1303</strain>
    </source>
</reference>
<feature type="compositionally biased region" description="Pro residues" evidence="14">
    <location>
        <begin position="80"/>
        <end position="93"/>
    </location>
</feature>
<proteinExistence type="predicted"/>
<evidence type="ECO:0000259" key="16">
    <source>
        <dbReference type="PROSITE" id="PS50109"/>
    </source>
</evidence>
<dbReference type="SUPFAM" id="SSF158472">
    <property type="entry name" value="HAMP domain-like"/>
    <property type="match status" value="1"/>
</dbReference>